<name>A0ABP1FXS8_9CHLO</name>
<evidence type="ECO:0000256" key="4">
    <source>
        <dbReference type="SAM" id="MobiDB-lite"/>
    </source>
</evidence>
<dbReference type="PROSITE" id="PS50297">
    <property type="entry name" value="ANK_REP_REGION"/>
    <property type="match status" value="2"/>
</dbReference>
<proteinExistence type="predicted"/>
<comment type="caution">
    <text evidence="5">The sequence shown here is derived from an EMBL/GenBank/DDBJ whole genome shotgun (WGS) entry which is preliminary data.</text>
</comment>
<feature type="repeat" description="ANK" evidence="3">
    <location>
        <begin position="60"/>
        <end position="92"/>
    </location>
</feature>
<evidence type="ECO:0000256" key="1">
    <source>
        <dbReference type="ARBA" id="ARBA00022737"/>
    </source>
</evidence>
<keyword evidence="2 3" id="KW-0040">ANK repeat</keyword>
<evidence type="ECO:0000313" key="5">
    <source>
        <dbReference type="EMBL" id="CAL5223821.1"/>
    </source>
</evidence>
<dbReference type="InterPro" id="IPR036770">
    <property type="entry name" value="Ankyrin_rpt-contain_sf"/>
</dbReference>
<gene>
    <name evidence="5" type="primary">g6393</name>
    <name evidence="5" type="ORF">VP750_LOCUS5480</name>
</gene>
<reference evidence="5 6" key="1">
    <citation type="submission" date="2024-06" db="EMBL/GenBank/DDBJ databases">
        <authorList>
            <person name="Kraege A."/>
            <person name="Thomma B."/>
        </authorList>
    </citation>
    <scope>NUCLEOTIDE SEQUENCE [LARGE SCALE GENOMIC DNA]</scope>
</reference>
<protein>
    <submittedName>
        <fullName evidence="5">G6393 protein</fullName>
    </submittedName>
</protein>
<dbReference type="Pfam" id="PF12796">
    <property type="entry name" value="Ank_2"/>
    <property type="match status" value="1"/>
</dbReference>
<dbReference type="PRINTS" id="PR01415">
    <property type="entry name" value="ANKYRIN"/>
</dbReference>
<evidence type="ECO:0000313" key="6">
    <source>
        <dbReference type="Proteomes" id="UP001497392"/>
    </source>
</evidence>
<accession>A0ABP1FXS8</accession>
<dbReference type="PROSITE" id="PS50088">
    <property type="entry name" value="ANK_REPEAT"/>
    <property type="match status" value="2"/>
</dbReference>
<keyword evidence="6" id="KW-1185">Reference proteome</keyword>
<feature type="compositionally biased region" description="Basic and acidic residues" evidence="4">
    <location>
        <begin position="1"/>
        <end position="15"/>
    </location>
</feature>
<keyword evidence="1" id="KW-0677">Repeat</keyword>
<dbReference type="Gene3D" id="1.25.40.20">
    <property type="entry name" value="Ankyrin repeat-containing domain"/>
    <property type="match status" value="2"/>
</dbReference>
<feature type="region of interest" description="Disordered" evidence="4">
    <location>
        <begin position="155"/>
        <end position="191"/>
    </location>
</feature>
<evidence type="ECO:0000256" key="3">
    <source>
        <dbReference type="PROSITE-ProRule" id="PRU00023"/>
    </source>
</evidence>
<dbReference type="EMBL" id="CAXHTA020000009">
    <property type="protein sequence ID" value="CAL5223821.1"/>
    <property type="molecule type" value="Genomic_DNA"/>
</dbReference>
<feature type="repeat" description="ANK" evidence="3">
    <location>
        <begin position="93"/>
        <end position="125"/>
    </location>
</feature>
<feature type="region of interest" description="Disordered" evidence="4">
    <location>
        <begin position="1"/>
        <end position="21"/>
    </location>
</feature>
<sequence length="191" mass="20608">MTDEMEHLSDAHAPGKEAVQPEGLDTELIGLLIDGARYDDLEDVQQALNDKVDVNASDAAGRTALHMAAANGHSSMVDTLLSAGAEPAAKNAEGNTPLHYACLNGHVAIVRQLMMNGANASELNSYSRTPVDEALGRPFQDTIVTAVNSFYKQPLVEVEQREEEADDEQQGDDDMEEDETVDEPEGTSNRL</sequence>
<dbReference type="PANTHER" id="PTHR24171">
    <property type="entry name" value="ANKYRIN REPEAT DOMAIN-CONTAINING PROTEIN 39-RELATED"/>
    <property type="match status" value="1"/>
</dbReference>
<organism evidence="5 6">
    <name type="scientific">Coccomyxa viridis</name>
    <dbReference type="NCBI Taxonomy" id="1274662"/>
    <lineage>
        <taxon>Eukaryota</taxon>
        <taxon>Viridiplantae</taxon>
        <taxon>Chlorophyta</taxon>
        <taxon>core chlorophytes</taxon>
        <taxon>Trebouxiophyceae</taxon>
        <taxon>Trebouxiophyceae incertae sedis</taxon>
        <taxon>Coccomyxaceae</taxon>
        <taxon>Coccomyxa</taxon>
    </lineage>
</organism>
<dbReference type="Proteomes" id="UP001497392">
    <property type="component" value="Unassembled WGS sequence"/>
</dbReference>
<dbReference type="PANTHER" id="PTHR24171:SF8">
    <property type="entry name" value="BRCA1-ASSOCIATED RING DOMAIN PROTEIN 1"/>
    <property type="match status" value="1"/>
</dbReference>
<evidence type="ECO:0000256" key="2">
    <source>
        <dbReference type="ARBA" id="ARBA00023043"/>
    </source>
</evidence>
<dbReference type="InterPro" id="IPR002110">
    <property type="entry name" value="Ankyrin_rpt"/>
</dbReference>
<dbReference type="SMART" id="SM00248">
    <property type="entry name" value="ANK"/>
    <property type="match status" value="2"/>
</dbReference>
<dbReference type="SUPFAM" id="SSF48403">
    <property type="entry name" value="Ankyrin repeat"/>
    <property type="match status" value="1"/>
</dbReference>
<feature type="compositionally biased region" description="Acidic residues" evidence="4">
    <location>
        <begin position="160"/>
        <end position="185"/>
    </location>
</feature>